<proteinExistence type="predicted"/>
<organism evidence="6 7">
    <name type="scientific">Laodelphax striatellus</name>
    <name type="common">Small brown planthopper</name>
    <name type="synonym">Delphax striatella</name>
    <dbReference type="NCBI Taxonomy" id="195883"/>
    <lineage>
        <taxon>Eukaryota</taxon>
        <taxon>Metazoa</taxon>
        <taxon>Ecdysozoa</taxon>
        <taxon>Arthropoda</taxon>
        <taxon>Hexapoda</taxon>
        <taxon>Insecta</taxon>
        <taxon>Pterygota</taxon>
        <taxon>Neoptera</taxon>
        <taxon>Paraneoptera</taxon>
        <taxon>Hemiptera</taxon>
        <taxon>Auchenorrhyncha</taxon>
        <taxon>Fulgoroidea</taxon>
        <taxon>Delphacidae</taxon>
        <taxon>Criomorphinae</taxon>
        <taxon>Laodelphax</taxon>
    </lineage>
</organism>
<dbReference type="EMBL" id="QKKF02019547">
    <property type="protein sequence ID" value="RZF39832.1"/>
    <property type="molecule type" value="Genomic_DNA"/>
</dbReference>
<evidence type="ECO:0000256" key="3">
    <source>
        <dbReference type="ARBA" id="ARBA00022771"/>
    </source>
</evidence>
<dbReference type="Proteomes" id="UP000291343">
    <property type="component" value="Unassembled WGS sequence"/>
</dbReference>
<evidence type="ECO:0000256" key="5">
    <source>
        <dbReference type="ARBA" id="ARBA00023242"/>
    </source>
</evidence>
<reference evidence="6 7" key="1">
    <citation type="journal article" date="2017" name="Gigascience">
        <title>Genome sequence of the small brown planthopper, Laodelphax striatellus.</title>
        <authorList>
            <person name="Zhu J."/>
            <person name="Jiang F."/>
            <person name="Wang X."/>
            <person name="Yang P."/>
            <person name="Bao Y."/>
            <person name="Zhao W."/>
            <person name="Wang W."/>
            <person name="Lu H."/>
            <person name="Wang Q."/>
            <person name="Cui N."/>
            <person name="Li J."/>
            <person name="Chen X."/>
            <person name="Luo L."/>
            <person name="Yu J."/>
            <person name="Kang L."/>
            <person name="Cui F."/>
        </authorList>
    </citation>
    <scope>NUCLEOTIDE SEQUENCE [LARGE SCALE GENOMIC DNA]</scope>
    <source>
        <strain evidence="6">Lst14</strain>
    </source>
</reference>
<dbReference type="OrthoDB" id="9994231at2759"/>
<evidence type="ECO:0000256" key="2">
    <source>
        <dbReference type="ARBA" id="ARBA00022723"/>
    </source>
</evidence>
<dbReference type="GO" id="GO:0005634">
    <property type="term" value="C:nucleus"/>
    <property type="evidence" value="ECO:0007669"/>
    <property type="project" value="UniProtKB-SubCell"/>
</dbReference>
<evidence type="ECO:0000256" key="1">
    <source>
        <dbReference type="ARBA" id="ARBA00004123"/>
    </source>
</evidence>
<comment type="subcellular location">
    <subcellularLocation>
        <location evidence="1">Nucleus</location>
    </subcellularLocation>
</comment>
<dbReference type="InterPro" id="IPR039050">
    <property type="entry name" value="GATAD1"/>
</dbReference>
<dbReference type="PANTHER" id="PTHR13340:SF2">
    <property type="entry name" value="GATA ZINC FINGER DOMAIN-CONTAINING PROTEIN 1"/>
    <property type="match status" value="1"/>
</dbReference>
<dbReference type="AlphaFoldDB" id="A0A482X2F6"/>
<protein>
    <recommendedName>
        <fullName evidence="8">GATA zinc finger domain-containing protein 1</fullName>
    </recommendedName>
</protein>
<evidence type="ECO:0000313" key="6">
    <source>
        <dbReference type="EMBL" id="RZF39832.1"/>
    </source>
</evidence>
<dbReference type="GO" id="GO:0008270">
    <property type="term" value="F:zinc ion binding"/>
    <property type="evidence" value="ECO:0007669"/>
    <property type="project" value="UniProtKB-KW"/>
</dbReference>
<keyword evidence="5" id="KW-0539">Nucleus</keyword>
<accession>A0A482X2F6</accession>
<evidence type="ECO:0000313" key="7">
    <source>
        <dbReference type="Proteomes" id="UP000291343"/>
    </source>
</evidence>
<keyword evidence="4" id="KW-0862">Zinc</keyword>
<name>A0A482X2F6_LAOST</name>
<sequence length="222" mass="25172">MERPKVSCRDCSTTESIVWSKCPATSQSDSVAYICNDCYVTNLIKKKKEAVNLRNRVEVKQEPKVAVRKSARIRSIKSFSSTPRTPKAAFVPKVINYKAPDPVLVPTNSERVLCNNMFFSRGDIVCIQDENKTLYAQLRGFLTDQYTSKSAVITWLIPTKDSPPPNERFDPSTYTIGFEEDTPRPLSSMSFVMHAPSAFYMIKHHSHAPYHGDPFKAYLPKL</sequence>
<dbReference type="GO" id="GO:0006325">
    <property type="term" value="P:chromatin organization"/>
    <property type="evidence" value="ECO:0007669"/>
    <property type="project" value="TreeGrafter"/>
</dbReference>
<evidence type="ECO:0008006" key="8">
    <source>
        <dbReference type="Google" id="ProtNLM"/>
    </source>
</evidence>
<evidence type="ECO:0000256" key="4">
    <source>
        <dbReference type="ARBA" id="ARBA00022833"/>
    </source>
</evidence>
<keyword evidence="3" id="KW-0863">Zinc-finger</keyword>
<gene>
    <name evidence="6" type="ORF">LSTR_LSTR000480</name>
</gene>
<keyword evidence="7" id="KW-1185">Reference proteome</keyword>
<dbReference type="PANTHER" id="PTHR13340">
    <property type="entry name" value="GATA ZINC FINGER DOMAIN-CONTAINING"/>
    <property type="match status" value="1"/>
</dbReference>
<comment type="caution">
    <text evidence="6">The sequence shown here is derived from an EMBL/GenBank/DDBJ whole genome shotgun (WGS) entry which is preliminary data.</text>
</comment>
<dbReference type="SUPFAM" id="SSF57716">
    <property type="entry name" value="Glucocorticoid receptor-like (DNA-binding domain)"/>
    <property type="match status" value="1"/>
</dbReference>
<keyword evidence="2" id="KW-0479">Metal-binding</keyword>
<dbReference type="STRING" id="195883.A0A482X2F6"/>
<dbReference type="InParanoid" id="A0A482X2F6"/>